<reference evidence="1 2" key="1">
    <citation type="submission" date="2024-05" db="EMBL/GenBank/DDBJ databases">
        <authorList>
            <person name="Duchaud E."/>
        </authorList>
    </citation>
    <scope>NUCLEOTIDE SEQUENCE [LARGE SCALE GENOMIC DNA]</scope>
    <source>
        <strain evidence="1">Ena-SAMPLE-TAB-13-05-2024-13:56:06:370-140309</strain>
    </source>
</reference>
<evidence type="ECO:0000313" key="1">
    <source>
        <dbReference type="EMBL" id="CAL2083119.1"/>
    </source>
</evidence>
<keyword evidence="2" id="KW-1185">Reference proteome</keyword>
<protein>
    <submittedName>
        <fullName evidence="1">Uncharacterized protein</fullName>
    </submittedName>
</protein>
<gene>
    <name evidence="1" type="ORF">TD3509T_1479</name>
</gene>
<sequence length="213" mass="24792">MSAYFPGGKIRHIHMALGTIMKNNIFHNKKFEINGIYVPEFKLKSGNLIRIYIPNFNFENLPLGFDLTIELIKRFQNQKTDFPWAKNYRQNSLIEFLSPLTVNKYLINKMSIDKLTAKIIAEEIGISLNEKFEYLSFKNKKALIIKAYFEKNDYILLDYYGVDAMGIKFLENLINSEIEKGKSAIAFDNLQYANKKEPYENIKAIKITVPNNV</sequence>
<accession>A0ABP1EKB4</accession>
<dbReference type="Proteomes" id="UP001497514">
    <property type="component" value="Chromosome"/>
</dbReference>
<proteinExistence type="predicted"/>
<evidence type="ECO:0000313" key="2">
    <source>
        <dbReference type="Proteomes" id="UP001497514"/>
    </source>
</evidence>
<name>A0ABP1EKB4_9FLAO</name>
<dbReference type="RefSeq" id="WP_348719370.1">
    <property type="nucleotide sequence ID" value="NZ_OZ038524.1"/>
</dbReference>
<organism evidence="1 2">
    <name type="scientific">Tenacibaculum dicentrarchi</name>
    <dbReference type="NCBI Taxonomy" id="669041"/>
    <lineage>
        <taxon>Bacteria</taxon>
        <taxon>Pseudomonadati</taxon>
        <taxon>Bacteroidota</taxon>
        <taxon>Flavobacteriia</taxon>
        <taxon>Flavobacteriales</taxon>
        <taxon>Flavobacteriaceae</taxon>
        <taxon>Tenacibaculum</taxon>
    </lineage>
</organism>
<dbReference type="EMBL" id="OZ038524">
    <property type="protein sequence ID" value="CAL2083119.1"/>
    <property type="molecule type" value="Genomic_DNA"/>
</dbReference>